<proteinExistence type="predicted"/>
<sequence length="429" mass="48661">MFPNIQPTKKGHATMKNHNVVEFKDRETPADALSEMLRTGAQHLIHQAVQAELEGLLLQHANQVTRDGKAAVVRNGYLPAREILTGIGPVTVRIPKVRTREGKPVTFRSALVPPYVRKSRSLEAALPWLYLKGISTGEMQEALKVLVGPQAQGLSASTISRLKAEWSEQYQQWRNTKLDKDRWVYIWADGIYSGLRSEENKLCALVIIGVNERGQKQFLAIEDGIRESTQSWREILLKLKQRGMNPPKLAIGDGAMGFWAALEEVYPKTRSQRCWVHKCGNVLNYLPKSAQPRAKQALHEIWQAETKADAEKAFDLFIESYEAKYSKATICLQKDREEMLAFYDFPALHWQSIRTSNPIESTFGTIRHRTKRSKGCLSRDGMLHMMFKLGQCAEKRWRRLRGFGYLGKVIEGTAFKDGIEVISAQLIAA</sequence>
<accession>A0A382GCL3</accession>
<dbReference type="PANTHER" id="PTHR33217:SF9">
    <property type="entry name" value="MUTATOR FAMILY TRANSPOSASE"/>
    <property type="match status" value="1"/>
</dbReference>
<evidence type="ECO:0000313" key="4">
    <source>
        <dbReference type="EMBL" id="SVB72940.1"/>
    </source>
</evidence>
<dbReference type="GO" id="GO:0004803">
    <property type="term" value="F:transposase activity"/>
    <property type="evidence" value="ECO:0007669"/>
    <property type="project" value="InterPro"/>
</dbReference>
<dbReference type="GO" id="GO:0003677">
    <property type="term" value="F:DNA binding"/>
    <property type="evidence" value="ECO:0007669"/>
    <property type="project" value="UniProtKB-KW"/>
</dbReference>
<protein>
    <recommendedName>
        <fullName evidence="5">Mutator family transposase</fullName>
    </recommendedName>
</protein>
<name>A0A382GCL3_9ZZZZ</name>
<dbReference type="GO" id="GO:0006313">
    <property type="term" value="P:DNA transposition"/>
    <property type="evidence" value="ECO:0007669"/>
    <property type="project" value="InterPro"/>
</dbReference>
<dbReference type="PANTHER" id="PTHR33217">
    <property type="entry name" value="TRANSPOSASE FOR INSERTION SEQUENCE ELEMENT IS1081"/>
    <property type="match status" value="1"/>
</dbReference>
<dbReference type="InterPro" id="IPR001207">
    <property type="entry name" value="Transposase_mutator"/>
</dbReference>
<organism evidence="4">
    <name type="scientific">marine metagenome</name>
    <dbReference type="NCBI Taxonomy" id="408172"/>
    <lineage>
        <taxon>unclassified sequences</taxon>
        <taxon>metagenomes</taxon>
        <taxon>ecological metagenomes</taxon>
    </lineage>
</organism>
<dbReference type="Pfam" id="PF00872">
    <property type="entry name" value="Transposase_mut"/>
    <property type="match status" value="1"/>
</dbReference>
<dbReference type="AlphaFoldDB" id="A0A382GCL3"/>
<dbReference type="PROSITE" id="PS01007">
    <property type="entry name" value="TRANSPOSASE_MUTATOR"/>
    <property type="match status" value="1"/>
</dbReference>
<evidence type="ECO:0000256" key="1">
    <source>
        <dbReference type="ARBA" id="ARBA00022578"/>
    </source>
</evidence>
<reference evidence="4" key="1">
    <citation type="submission" date="2018-05" db="EMBL/GenBank/DDBJ databases">
        <authorList>
            <person name="Lanie J.A."/>
            <person name="Ng W.-L."/>
            <person name="Kazmierczak K.M."/>
            <person name="Andrzejewski T.M."/>
            <person name="Davidsen T.M."/>
            <person name="Wayne K.J."/>
            <person name="Tettelin H."/>
            <person name="Glass J.I."/>
            <person name="Rusch D."/>
            <person name="Podicherti R."/>
            <person name="Tsui H.-C.T."/>
            <person name="Winkler M.E."/>
        </authorList>
    </citation>
    <scope>NUCLEOTIDE SEQUENCE</scope>
</reference>
<keyword evidence="3" id="KW-0233">DNA recombination</keyword>
<gene>
    <name evidence="4" type="ORF">METZ01_LOCUS225794</name>
</gene>
<keyword evidence="1" id="KW-0815">Transposition</keyword>
<evidence type="ECO:0008006" key="5">
    <source>
        <dbReference type="Google" id="ProtNLM"/>
    </source>
</evidence>
<dbReference type="NCBIfam" id="NF033543">
    <property type="entry name" value="transpos_IS256"/>
    <property type="match status" value="1"/>
</dbReference>
<evidence type="ECO:0000256" key="3">
    <source>
        <dbReference type="ARBA" id="ARBA00023172"/>
    </source>
</evidence>
<evidence type="ECO:0000256" key="2">
    <source>
        <dbReference type="ARBA" id="ARBA00023125"/>
    </source>
</evidence>
<keyword evidence="2" id="KW-0238">DNA-binding</keyword>
<dbReference type="EMBL" id="UINC01054799">
    <property type="protein sequence ID" value="SVB72940.1"/>
    <property type="molecule type" value="Genomic_DNA"/>
</dbReference>